<keyword evidence="2" id="KW-1185">Reference proteome</keyword>
<proteinExistence type="predicted"/>
<evidence type="ECO:0000313" key="2">
    <source>
        <dbReference type="Proteomes" id="UP000613030"/>
    </source>
</evidence>
<protein>
    <submittedName>
        <fullName evidence="1">Uncharacterized protein</fullName>
    </submittedName>
</protein>
<organism evidence="1 2">
    <name type="scientific">Chryseolinea lacunae</name>
    <dbReference type="NCBI Taxonomy" id="2801331"/>
    <lineage>
        <taxon>Bacteria</taxon>
        <taxon>Pseudomonadati</taxon>
        <taxon>Bacteroidota</taxon>
        <taxon>Cytophagia</taxon>
        <taxon>Cytophagales</taxon>
        <taxon>Fulvivirgaceae</taxon>
        <taxon>Chryseolinea</taxon>
    </lineage>
</organism>
<dbReference type="EMBL" id="JAERRB010000001">
    <property type="protein sequence ID" value="MBL0739879.1"/>
    <property type="molecule type" value="Genomic_DNA"/>
</dbReference>
<accession>A0ABS1KKM7</accession>
<sequence>MKRRTSDRPLVKITKKTETLLYLLREELKCRKLFAMLEPAGFNDNNFQPHLDELILRNLGISPCSDDAFVRYSTILDKHAKRLTDNTRTIAKRTLKAYIELMNERESLIASKH</sequence>
<dbReference type="RefSeq" id="WP_202006842.1">
    <property type="nucleotide sequence ID" value="NZ_JAERRB010000001.1"/>
</dbReference>
<name>A0ABS1KKM7_9BACT</name>
<evidence type="ECO:0000313" key="1">
    <source>
        <dbReference type="EMBL" id="MBL0739879.1"/>
    </source>
</evidence>
<comment type="caution">
    <text evidence="1">The sequence shown here is derived from an EMBL/GenBank/DDBJ whole genome shotgun (WGS) entry which is preliminary data.</text>
</comment>
<dbReference type="Proteomes" id="UP000613030">
    <property type="component" value="Unassembled WGS sequence"/>
</dbReference>
<gene>
    <name evidence="1" type="ORF">JI741_01555</name>
</gene>
<reference evidence="1 2" key="1">
    <citation type="submission" date="2021-01" db="EMBL/GenBank/DDBJ databases">
        <title>Chryseolinea sp. Jin1 Genome sequencing and assembly.</title>
        <authorList>
            <person name="Kim I."/>
        </authorList>
    </citation>
    <scope>NUCLEOTIDE SEQUENCE [LARGE SCALE GENOMIC DNA]</scope>
    <source>
        <strain evidence="1 2">Jin1</strain>
    </source>
</reference>